<dbReference type="AlphaFoldDB" id="A0A699JSY6"/>
<dbReference type="EMBL" id="BKCJ010445677">
    <property type="protein sequence ID" value="GFA56027.1"/>
    <property type="molecule type" value="Genomic_DNA"/>
</dbReference>
<reference evidence="1" key="1">
    <citation type="journal article" date="2019" name="Sci. Rep.">
        <title>Draft genome of Tanacetum cinerariifolium, the natural source of mosquito coil.</title>
        <authorList>
            <person name="Yamashiro T."/>
            <person name="Shiraishi A."/>
            <person name="Satake H."/>
            <person name="Nakayama K."/>
        </authorList>
    </citation>
    <scope>NUCLEOTIDE SEQUENCE</scope>
</reference>
<comment type="caution">
    <text evidence="1">The sequence shown here is derived from an EMBL/GenBank/DDBJ whole genome shotgun (WGS) entry which is preliminary data.</text>
</comment>
<protein>
    <submittedName>
        <fullName evidence="1">Uncharacterized protein</fullName>
    </submittedName>
</protein>
<accession>A0A699JSY6</accession>
<name>A0A699JSY6_TANCI</name>
<proteinExistence type="predicted"/>
<organism evidence="1">
    <name type="scientific">Tanacetum cinerariifolium</name>
    <name type="common">Dalmatian daisy</name>
    <name type="synonym">Chrysanthemum cinerariifolium</name>
    <dbReference type="NCBI Taxonomy" id="118510"/>
    <lineage>
        <taxon>Eukaryota</taxon>
        <taxon>Viridiplantae</taxon>
        <taxon>Streptophyta</taxon>
        <taxon>Embryophyta</taxon>
        <taxon>Tracheophyta</taxon>
        <taxon>Spermatophyta</taxon>
        <taxon>Magnoliopsida</taxon>
        <taxon>eudicotyledons</taxon>
        <taxon>Gunneridae</taxon>
        <taxon>Pentapetalae</taxon>
        <taxon>asterids</taxon>
        <taxon>campanulids</taxon>
        <taxon>Asterales</taxon>
        <taxon>Asteraceae</taxon>
        <taxon>Asteroideae</taxon>
        <taxon>Anthemideae</taxon>
        <taxon>Anthemidinae</taxon>
        <taxon>Tanacetum</taxon>
    </lineage>
</organism>
<feature type="non-terminal residue" evidence="1">
    <location>
        <position position="1"/>
    </location>
</feature>
<sequence length="154" mass="17554">AKKAKIMKEYNHQISFRADPLPITKISYVADSNKEAPMKITREDNLLNLIVHPNFRLRTLGFSEWLEVHALASKKTGKSNDMLLQSLREKFQWVITQSKKLGLPSPLALTTLGMTAKAKKKKRTEFLKEAFVTENITAIGMHKNLIPPLRVMLI</sequence>
<gene>
    <name evidence="1" type="ORF">Tci_627999</name>
</gene>
<evidence type="ECO:0000313" key="1">
    <source>
        <dbReference type="EMBL" id="GFA56027.1"/>
    </source>
</evidence>